<evidence type="ECO:0000256" key="2">
    <source>
        <dbReference type="SAM" id="Phobius"/>
    </source>
</evidence>
<feature type="transmembrane region" description="Helical" evidence="2">
    <location>
        <begin position="54"/>
        <end position="73"/>
    </location>
</feature>
<feature type="domain" description="LytR/CpsA/Psr regulator C-terminal" evidence="3">
    <location>
        <begin position="111"/>
        <end position="197"/>
    </location>
</feature>
<evidence type="ECO:0000313" key="4">
    <source>
        <dbReference type="EMBL" id="TYC98427.1"/>
    </source>
</evidence>
<accession>A0A5D0XPK0</accession>
<organism evidence="4 5">
    <name type="scientific">Arthrobacter echini</name>
    <dbReference type="NCBI Taxonomy" id="1529066"/>
    <lineage>
        <taxon>Bacteria</taxon>
        <taxon>Bacillati</taxon>
        <taxon>Actinomycetota</taxon>
        <taxon>Actinomycetes</taxon>
        <taxon>Micrococcales</taxon>
        <taxon>Micrococcaceae</taxon>
        <taxon>Arthrobacter</taxon>
    </lineage>
</organism>
<protein>
    <submittedName>
        <fullName evidence="4">LytR family transcriptional regulator</fullName>
    </submittedName>
</protein>
<evidence type="ECO:0000259" key="3">
    <source>
        <dbReference type="Pfam" id="PF13399"/>
    </source>
</evidence>
<dbReference type="Gene3D" id="3.30.70.2390">
    <property type="match status" value="1"/>
</dbReference>
<dbReference type="Pfam" id="PF13399">
    <property type="entry name" value="LytR_C"/>
    <property type="match status" value="1"/>
</dbReference>
<keyword evidence="2" id="KW-0812">Transmembrane</keyword>
<reference evidence="4 5" key="1">
    <citation type="submission" date="2019-08" db="EMBL/GenBank/DDBJ databases">
        <title>Genone of Arthrobacter echini P9.</title>
        <authorList>
            <person name="Bowman J.P."/>
        </authorList>
    </citation>
    <scope>NUCLEOTIDE SEQUENCE [LARGE SCALE GENOMIC DNA]</scope>
    <source>
        <strain evidence="4 5">P9</strain>
    </source>
</reference>
<sequence>MSGQESKRKQRARARRDPTEWHGQRIVTETDLGSTFETDDAADRRRISTRRIRHGVVLVLLVGLVAAAVYLAVGMARGDITLDALERTPSSTSTSASDCPAGPFDLQDPSSITVDVYNSTTIGGLAGTAAEQLRGRAFAVREVGNRDVEPTGMTAIIVAGEGGQANAFTLQRTIPDAIFVSDEREDRSVDVILGSAYKGLAAPQGIDETPAGLSCSAEEEQAPTPEATPTAP</sequence>
<dbReference type="InterPro" id="IPR027381">
    <property type="entry name" value="LytR/CpsA/Psr_C"/>
</dbReference>
<dbReference type="Proteomes" id="UP000323410">
    <property type="component" value="Unassembled WGS sequence"/>
</dbReference>
<keyword evidence="2" id="KW-0472">Membrane</keyword>
<comment type="caution">
    <text evidence="4">The sequence shown here is derived from an EMBL/GenBank/DDBJ whole genome shotgun (WGS) entry which is preliminary data.</text>
</comment>
<evidence type="ECO:0000256" key="1">
    <source>
        <dbReference type="SAM" id="MobiDB-lite"/>
    </source>
</evidence>
<name>A0A5D0XPK0_9MICC</name>
<feature type="compositionally biased region" description="Low complexity" evidence="1">
    <location>
        <begin position="222"/>
        <end position="232"/>
    </location>
</feature>
<dbReference type="AlphaFoldDB" id="A0A5D0XPK0"/>
<dbReference type="EMBL" id="VSLD01000005">
    <property type="protein sequence ID" value="TYC98427.1"/>
    <property type="molecule type" value="Genomic_DNA"/>
</dbReference>
<evidence type="ECO:0000313" key="5">
    <source>
        <dbReference type="Proteomes" id="UP000323410"/>
    </source>
</evidence>
<proteinExistence type="predicted"/>
<keyword evidence="2" id="KW-1133">Transmembrane helix</keyword>
<dbReference type="RefSeq" id="WP_148601324.1">
    <property type="nucleotide sequence ID" value="NZ_VSLD01000005.1"/>
</dbReference>
<keyword evidence="5" id="KW-1185">Reference proteome</keyword>
<gene>
    <name evidence="4" type="ORF">FQ377_11060</name>
</gene>
<dbReference type="OrthoDB" id="4864198at2"/>
<feature type="region of interest" description="Disordered" evidence="1">
    <location>
        <begin position="1"/>
        <end position="25"/>
    </location>
</feature>
<feature type="region of interest" description="Disordered" evidence="1">
    <location>
        <begin position="203"/>
        <end position="232"/>
    </location>
</feature>